<dbReference type="Pfam" id="PF00563">
    <property type="entry name" value="EAL"/>
    <property type="match status" value="1"/>
</dbReference>
<evidence type="ECO:0000313" key="4">
    <source>
        <dbReference type="EMBL" id="ABK43406.1"/>
    </source>
</evidence>
<dbReference type="SMART" id="SM00052">
    <property type="entry name" value="EAL"/>
    <property type="match status" value="1"/>
</dbReference>
<dbReference type="InterPro" id="IPR035919">
    <property type="entry name" value="EAL_sf"/>
</dbReference>
<dbReference type="Gene3D" id="3.30.70.270">
    <property type="match status" value="1"/>
</dbReference>
<dbReference type="CDD" id="cd01949">
    <property type="entry name" value="GGDEF"/>
    <property type="match status" value="1"/>
</dbReference>
<dbReference type="InterPro" id="IPR013767">
    <property type="entry name" value="PAS_fold"/>
</dbReference>
<dbReference type="Pfam" id="PF00989">
    <property type="entry name" value="PAS"/>
    <property type="match status" value="1"/>
</dbReference>
<dbReference type="CDD" id="cd00130">
    <property type="entry name" value="PAS"/>
    <property type="match status" value="1"/>
</dbReference>
<dbReference type="SMART" id="SM00091">
    <property type="entry name" value="PAS"/>
    <property type="match status" value="1"/>
</dbReference>
<dbReference type="Gene3D" id="3.20.20.450">
    <property type="entry name" value="EAL domain"/>
    <property type="match status" value="1"/>
</dbReference>
<proteinExistence type="predicted"/>
<dbReference type="CDD" id="cd01948">
    <property type="entry name" value="EAL"/>
    <property type="match status" value="1"/>
</dbReference>
<dbReference type="KEGG" id="mgm:Mmc1_0887"/>
<dbReference type="Gene3D" id="3.30.450.20">
    <property type="entry name" value="PAS domain"/>
    <property type="match status" value="1"/>
</dbReference>
<dbReference type="STRING" id="156889.Mmc1_0887"/>
<evidence type="ECO:0000259" key="2">
    <source>
        <dbReference type="PROSITE" id="PS50883"/>
    </source>
</evidence>
<dbReference type="FunFam" id="3.20.20.450:FF:000001">
    <property type="entry name" value="Cyclic di-GMP phosphodiesterase yahA"/>
    <property type="match status" value="1"/>
</dbReference>
<dbReference type="PROSITE" id="PS50883">
    <property type="entry name" value="EAL"/>
    <property type="match status" value="1"/>
</dbReference>
<dbReference type="PROSITE" id="PS50112">
    <property type="entry name" value="PAS"/>
    <property type="match status" value="1"/>
</dbReference>
<feature type="domain" description="GGDEF" evidence="3">
    <location>
        <begin position="174"/>
        <end position="311"/>
    </location>
</feature>
<name>A0L613_MAGMM</name>
<dbReference type="GO" id="GO:0006355">
    <property type="term" value="P:regulation of DNA-templated transcription"/>
    <property type="evidence" value="ECO:0007669"/>
    <property type="project" value="InterPro"/>
</dbReference>
<dbReference type="InterPro" id="IPR000014">
    <property type="entry name" value="PAS"/>
</dbReference>
<dbReference type="SUPFAM" id="SSF141868">
    <property type="entry name" value="EAL domain-like"/>
    <property type="match status" value="1"/>
</dbReference>
<dbReference type="NCBIfam" id="TIGR00254">
    <property type="entry name" value="GGDEF"/>
    <property type="match status" value="1"/>
</dbReference>
<dbReference type="eggNOG" id="COG5001">
    <property type="taxonomic scope" value="Bacteria"/>
</dbReference>
<dbReference type="InterPro" id="IPR052155">
    <property type="entry name" value="Biofilm_reg_signaling"/>
</dbReference>
<dbReference type="EMBL" id="CP000471">
    <property type="protein sequence ID" value="ABK43406.1"/>
    <property type="molecule type" value="Genomic_DNA"/>
</dbReference>
<sequence length="577" mass="64441">MKVSQKQAGVAHKAKEQSLRMIKTLLENSHEGILILDARGTVHQANQAFMNMTGMKKGSLVGRHILRLMPEEFRERLLEEIREELWQSGFWQGSLSQSLGDDKQLTVDLKVSAVLPPDGKVSYYIAQLRGSSVVSSPPPPKDNRDDLTGLPSRILFEDRLQQAISLAVRHKNCVGAMFLGLDTERIKLIRNSLGQTATDELIREVAVRLDDCLRTTDSVARIAEDSFALLLTDLNGHKDAVRNSSVVARKVYESLVKPVILNGQPVEVNAAMGITLFPQDGSTPRELLMNAETALNHARHRGWNNYQFFSSEMTEAARERFELETHLRQAIEKNELVLYYQPQVDLHDGTIIGAEALIRWKHPERGLISPAQFIPVAEETGLIVPIGEWVMRTAIRQIAIWKELGVTPVRVGINLSALQFKRQNLAALVEELLNEHDIDPSLVDLEITESAIMDDVGRAIEMLKRISALGVKLSIDDFGTGYSSLSQLRQFPFQTLKIDRSFVTDLESSGDKAIVSAIIAMAHSLEQTVIVEGLETSAQLTIMKELNCNEMQGFLFSKPLPAEEFTALLREGRRLEG</sequence>
<dbReference type="PANTHER" id="PTHR44757">
    <property type="entry name" value="DIGUANYLATE CYCLASE DGCP"/>
    <property type="match status" value="1"/>
</dbReference>
<dbReference type="SUPFAM" id="SSF55785">
    <property type="entry name" value="PYP-like sensor domain (PAS domain)"/>
    <property type="match status" value="1"/>
</dbReference>
<feature type="domain" description="PAS" evidence="1">
    <location>
        <begin position="18"/>
        <end position="88"/>
    </location>
</feature>
<evidence type="ECO:0000259" key="3">
    <source>
        <dbReference type="PROSITE" id="PS50887"/>
    </source>
</evidence>
<dbReference type="NCBIfam" id="TIGR00229">
    <property type="entry name" value="sensory_box"/>
    <property type="match status" value="1"/>
</dbReference>
<dbReference type="OrthoDB" id="7251575at2"/>
<dbReference type="Proteomes" id="UP000002586">
    <property type="component" value="Chromosome"/>
</dbReference>
<dbReference type="AlphaFoldDB" id="A0L613"/>
<gene>
    <name evidence="4" type="ordered locus">Mmc1_0887</name>
</gene>
<dbReference type="InterPro" id="IPR000160">
    <property type="entry name" value="GGDEF_dom"/>
</dbReference>
<evidence type="ECO:0000259" key="1">
    <source>
        <dbReference type="PROSITE" id="PS50112"/>
    </source>
</evidence>
<keyword evidence="5" id="KW-1185">Reference proteome</keyword>
<dbReference type="InterPro" id="IPR043128">
    <property type="entry name" value="Rev_trsase/Diguanyl_cyclase"/>
</dbReference>
<accession>A0L613</accession>
<reference evidence="4 5" key="2">
    <citation type="journal article" date="2012" name="Int. J. Syst. Evol. Microbiol.">
        <title>Magnetococcus marinus gen. nov., sp. nov., a marine, magnetotactic bacterium that represents a novel lineage (Magnetococcaceae fam. nov.; Magnetococcales ord. nov.) at the base of the Alphaproteobacteria.</title>
        <authorList>
            <person name="Bazylinski D.A."/>
            <person name="Williams T.J."/>
            <person name="Lefevre C.T."/>
            <person name="Berg R.J."/>
            <person name="Zhang C.L."/>
            <person name="Bowser S.S."/>
            <person name="Dean A.J."/>
            <person name="Beveridge T.J."/>
        </authorList>
    </citation>
    <scope>NUCLEOTIDE SEQUENCE [LARGE SCALE GENOMIC DNA]</scope>
    <source>
        <strain evidence="5">ATCC BAA-1437 / JCM 17883 / MC-1</strain>
    </source>
</reference>
<dbReference type="PROSITE" id="PS50887">
    <property type="entry name" value="GGDEF"/>
    <property type="match status" value="1"/>
</dbReference>
<dbReference type="InterPro" id="IPR035965">
    <property type="entry name" value="PAS-like_dom_sf"/>
</dbReference>
<organism evidence="4 5">
    <name type="scientific">Magnetococcus marinus (strain ATCC BAA-1437 / JCM 17883 / MC-1)</name>
    <dbReference type="NCBI Taxonomy" id="156889"/>
    <lineage>
        <taxon>Bacteria</taxon>
        <taxon>Pseudomonadati</taxon>
        <taxon>Pseudomonadota</taxon>
        <taxon>Magnetococcia</taxon>
        <taxon>Magnetococcales</taxon>
        <taxon>Magnetococcaceae</taxon>
        <taxon>Magnetococcus</taxon>
    </lineage>
</organism>
<dbReference type="InterPro" id="IPR029787">
    <property type="entry name" value="Nucleotide_cyclase"/>
</dbReference>
<dbReference type="HOGENOM" id="CLU_000445_70_20_5"/>
<dbReference type="SMART" id="SM00267">
    <property type="entry name" value="GGDEF"/>
    <property type="match status" value="1"/>
</dbReference>
<evidence type="ECO:0000313" key="5">
    <source>
        <dbReference type="Proteomes" id="UP000002586"/>
    </source>
</evidence>
<feature type="domain" description="EAL" evidence="2">
    <location>
        <begin position="320"/>
        <end position="573"/>
    </location>
</feature>
<dbReference type="InterPro" id="IPR001633">
    <property type="entry name" value="EAL_dom"/>
</dbReference>
<dbReference type="SUPFAM" id="SSF55073">
    <property type="entry name" value="Nucleotide cyclase"/>
    <property type="match status" value="1"/>
</dbReference>
<reference evidence="5" key="1">
    <citation type="journal article" date="2009" name="Appl. Environ. Microbiol.">
        <title>Complete genome sequence of the chemolithoautotrophic marine magnetotactic coccus strain MC-1.</title>
        <authorList>
            <person name="Schubbe S."/>
            <person name="Williams T.J."/>
            <person name="Xie G."/>
            <person name="Kiss H.E."/>
            <person name="Brettin T.S."/>
            <person name="Martinez D."/>
            <person name="Ross C.A."/>
            <person name="Schuler D."/>
            <person name="Cox B.L."/>
            <person name="Nealson K.H."/>
            <person name="Bazylinski D.A."/>
        </authorList>
    </citation>
    <scope>NUCLEOTIDE SEQUENCE [LARGE SCALE GENOMIC DNA]</scope>
    <source>
        <strain evidence="5">ATCC BAA-1437 / JCM 17883 / MC-1</strain>
    </source>
</reference>
<protein>
    <submittedName>
        <fullName evidence="4">Diguanylate cyclase/phosphodiesterase with PAS/PAC sensor(S)</fullName>
    </submittedName>
</protein>
<dbReference type="Pfam" id="PF00990">
    <property type="entry name" value="GGDEF"/>
    <property type="match status" value="1"/>
</dbReference>
<dbReference type="PANTHER" id="PTHR44757:SF2">
    <property type="entry name" value="BIOFILM ARCHITECTURE MAINTENANCE PROTEIN MBAA"/>
    <property type="match status" value="1"/>
</dbReference>
<dbReference type="RefSeq" id="WP_011712563.1">
    <property type="nucleotide sequence ID" value="NC_008576.1"/>
</dbReference>